<evidence type="ECO:0000313" key="3">
    <source>
        <dbReference type="Proteomes" id="UP000249218"/>
    </source>
</evidence>
<feature type="transmembrane region" description="Helical" evidence="1">
    <location>
        <begin position="160"/>
        <end position="178"/>
    </location>
</feature>
<evidence type="ECO:0000256" key="1">
    <source>
        <dbReference type="SAM" id="Phobius"/>
    </source>
</evidence>
<dbReference type="AlphaFoldDB" id="A0A2W1BDI0"/>
<accession>A0A2W1BDI0</accession>
<feature type="transmembrane region" description="Helical" evidence="1">
    <location>
        <begin position="123"/>
        <end position="148"/>
    </location>
</feature>
<proteinExistence type="predicted"/>
<protein>
    <submittedName>
        <fullName evidence="2">Uncharacterized protein</fullName>
    </submittedName>
</protein>
<keyword evidence="1" id="KW-0472">Membrane</keyword>
<name>A0A2W1BDI0_HELAM</name>
<evidence type="ECO:0000313" key="2">
    <source>
        <dbReference type="EMBL" id="PZC73279.1"/>
    </source>
</evidence>
<reference evidence="2 3" key="1">
    <citation type="journal article" date="2017" name="BMC Biol.">
        <title>Genomic innovations, transcriptional plasticity and gene loss underlying the evolution and divergence of two highly polyphagous and invasive Helicoverpa pest species.</title>
        <authorList>
            <person name="Pearce S.L."/>
            <person name="Clarke D.F."/>
            <person name="East P.D."/>
            <person name="Elfekih S."/>
            <person name="Gordon K.H."/>
            <person name="Jermiin L.S."/>
            <person name="McGaughran A."/>
            <person name="Oakeshott J.G."/>
            <person name="Papanikolaou A."/>
            <person name="Perera O.P."/>
            <person name="Rane R.V."/>
            <person name="Richards S."/>
            <person name="Tay W.T."/>
            <person name="Walsh T.K."/>
            <person name="Anderson A."/>
            <person name="Anderson C.J."/>
            <person name="Asgari S."/>
            <person name="Board P.G."/>
            <person name="Bretschneider A."/>
            <person name="Campbell P.M."/>
            <person name="Chertemps T."/>
            <person name="Christeller J.T."/>
            <person name="Coppin C.W."/>
            <person name="Downes S.J."/>
            <person name="Duan G."/>
            <person name="Farnsworth C.A."/>
            <person name="Good R.T."/>
            <person name="Han L.B."/>
            <person name="Han Y.C."/>
            <person name="Hatje K."/>
            <person name="Horne I."/>
            <person name="Huang Y.P."/>
            <person name="Hughes D.S."/>
            <person name="Jacquin-Joly E."/>
            <person name="James W."/>
            <person name="Jhangiani S."/>
            <person name="Kollmar M."/>
            <person name="Kuwar S.S."/>
            <person name="Li S."/>
            <person name="Liu N.Y."/>
            <person name="Maibeche M.T."/>
            <person name="Miller J.R."/>
            <person name="Montagne N."/>
            <person name="Perry T."/>
            <person name="Qu J."/>
            <person name="Song S.V."/>
            <person name="Sutton G.G."/>
            <person name="Vogel H."/>
            <person name="Walenz B.P."/>
            <person name="Xu W."/>
            <person name="Zhang H.J."/>
            <person name="Zou Z."/>
            <person name="Batterham P."/>
            <person name="Edwards O.R."/>
            <person name="Feyereisen R."/>
            <person name="Gibbs R.A."/>
            <person name="Heckel D.G."/>
            <person name="McGrath A."/>
            <person name="Robin C."/>
            <person name="Scherer S.E."/>
            <person name="Worley K.C."/>
            <person name="Wu Y.D."/>
        </authorList>
    </citation>
    <scope>NUCLEOTIDE SEQUENCE [LARGE SCALE GENOMIC DNA]</scope>
    <source>
        <strain evidence="2">Harm_GR_Male_#8</strain>
        <tissue evidence="2">Whole organism</tissue>
    </source>
</reference>
<keyword evidence="1" id="KW-1133">Transmembrane helix</keyword>
<dbReference type="Proteomes" id="UP000249218">
    <property type="component" value="Unassembled WGS sequence"/>
</dbReference>
<organism evidence="2 3">
    <name type="scientific">Helicoverpa armigera</name>
    <name type="common">Cotton bollworm</name>
    <name type="synonym">Heliothis armigera</name>
    <dbReference type="NCBI Taxonomy" id="29058"/>
    <lineage>
        <taxon>Eukaryota</taxon>
        <taxon>Metazoa</taxon>
        <taxon>Ecdysozoa</taxon>
        <taxon>Arthropoda</taxon>
        <taxon>Hexapoda</taxon>
        <taxon>Insecta</taxon>
        <taxon>Pterygota</taxon>
        <taxon>Neoptera</taxon>
        <taxon>Endopterygota</taxon>
        <taxon>Lepidoptera</taxon>
        <taxon>Glossata</taxon>
        <taxon>Ditrysia</taxon>
        <taxon>Noctuoidea</taxon>
        <taxon>Noctuidae</taxon>
        <taxon>Heliothinae</taxon>
        <taxon>Helicoverpa</taxon>
    </lineage>
</organism>
<keyword evidence="1" id="KW-0812">Transmembrane</keyword>
<dbReference type="EMBL" id="KZ150115">
    <property type="protein sequence ID" value="PZC73279.1"/>
    <property type="molecule type" value="Genomic_DNA"/>
</dbReference>
<feature type="transmembrane region" description="Helical" evidence="1">
    <location>
        <begin position="190"/>
        <end position="209"/>
    </location>
</feature>
<gene>
    <name evidence="2" type="primary">HaOG209731</name>
    <name evidence="2" type="ORF">B5X24_HaOG209731</name>
</gene>
<sequence>MSNYGRCRLMILKAAMTAKQNRCCGINLRPLCFMIGYMHLISSVVDVVCHLLTVAIVTKGFQCDVNNESLQAISIPWLEPILIVLNLGTHGFYPYPRVFRNQYHIYVEHMSVPTEPTCYPGMLHIYLIDLLNFLINLIWLRIVISYVGAVHKKEPEPMRMFLSLSVVKLVMQAMYFGYQPFFYDFYAIETVWFLKLTDILIAIIFLVIVQKYTKALRLEKAASQNVEKPPSYIECLINGSMPPNYEVKDEVVIVDEEKKQPIGDVEKS</sequence>
<feature type="transmembrane region" description="Helical" evidence="1">
    <location>
        <begin position="37"/>
        <end position="58"/>
    </location>
</feature>
<dbReference type="OrthoDB" id="7461964at2759"/>
<keyword evidence="3" id="KW-1185">Reference proteome</keyword>